<keyword evidence="3" id="KW-0813">Transport</keyword>
<dbReference type="PANTHER" id="PTHR43271">
    <property type="entry name" value="BLL2771 PROTEIN"/>
    <property type="match status" value="1"/>
</dbReference>
<dbReference type="OrthoDB" id="7375466at2"/>
<comment type="caution">
    <text evidence="10">The sequence shown here is derived from an EMBL/GenBank/DDBJ whole genome shotgun (WGS) entry which is preliminary data.</text>
</comment>
<dbReference type="GO" id="GO:0022857">
    <property type="term" value="F:transmembrane transporter activity"/>
    <property type="evidence" value="ECO:0007669"/>
    <property type="project" value="InterPro"/>
</dbReference>
<reference evidence="10 11" key="1">
    <citation type="submission" date="2018-08" db="EMBL/GenBank/DDBJ databases">
        <title>Sequencing the genomes of 1000 actinobacteria strains.</title>
        <authorList>
            <person name="Klenk H.-P."/>
        </authorList>
    </citation>
    <scope>NUCLEOTIDE SEQUENCE [LARGE SCALE GENOMIC DNA]</scope>
    <source>
        <strain evidence="10 11">DSM 22891</strain>
    </source>
</reference>
<dbReference type="Gene3D" id="1.20.1250.20">
    <property type="entry name" value="MFS general substrate transporter like domains"/>
    <property type="match status" value="1"/>
</dbReference>
<feature type="transmembrane region" description="Helical" evidence="8">
    <location>
        <begin position="374"/>
        <end position="394"/>
    </location>
</feature>
<dbReference type="PANTHER" id="PTHR43271:SF2">
    <property type="entry name" value="BLL2771 PROTEIN"/>
    <property type="match status" value="1"/>
</dbReference>
<feature type="transmembrane region" description="Helical" evidence="8">
    <location>
        <begin position="114"/>
        <end position="135"/>
    </location>
</feature>
<keyword evidence="7 8" id="KW-0472">Membrane</keyword>
<keyword evidence="6 8" id="KW-1133">Transmembrane helix</keyword>
<accession>A0A3D9V3E2</accession>
<evidence type="ECO:0000256" key="7">
    <source>
        <dbReference type="ARBA" id="ARBA00023136"/>
    </source>
</evidence>
<gene>
    <name evidence="10" type="ORF">DFJ64_1642</name>
</gene>
<organism evidence="10 11">
    <name type="scientific">Thermasporomyces composti</name>
    <dbReference type="NCBI Taxonomy" id="696763"/>
    <lineage>
        <taxon>Bacteria</taxon>
        <taxon>Bacillati</taxon>
        <taxon>Actinomycetota</taxon>
        <taxon>Actinomycetes</taxon>
        <taxon>Propionibacteriales</taxon>
        <taxon>Nocardioidaceae</taxon>
        <taxon>Thermasporomyces</taxon>
    </lineage>
</organism>
<evidence type="ECO:0000256" key="2">
    <source>
        <dbReference type="ARBA" id="ARBA00008335"/>
    </source>
</evidence>
<feature type="transmembrane region" description="Helical" evidence="8">
    <location>
        <begin position="147"/>
        <end position="169"/>
    </location>
</feature>
<feature type="transmembrane region" description="Helical" evidence="8">
    <location>
        <begin position="58"/>
        <end position="77"/>
    </location>
</feature>
<feature type="domain" description="Major facilitator superfamily (MFS) profile" evidence="9">
    <location>
        <begin position="17"/>
        <end position="398"/>
    </location>
</feature>
<feature type="transmembrane region" description="Helical" evidence="8">
    <location>
        <begin position="348"/>
        <end position="368"/>
    </location>
</feature>
<dbReference type="SUPFAM" id="SSF103473">
    <property type="entry name" value="MFS general substrate transporter"/>
    <property type="match status" value="1"/>
</dbReference>
<sequence length="402" mass="40316">MSAARLHSAAPTPAPTSAFPATTGAVALLVTMALLVLTQLYAAIPLIGPVGDALGGDATLALSTVFSLCYAIGFVLWGPISDHYGRKRILIVGIAALTLTTLGCVFASSLTGLAVLRAAQGLAAASFAPAALAYLSEAVAPARRPVALGAISTAFLVAGIVGQVLAATITLLVGWTWFFVVGAAALGLSLVGLVTLPKEAGRPAGPGGLGQRFAAFARVVSRPPALLLSAAHVTLLLSFVAMYTALGPHLVELGLAASQVIWLRLVGLPGMFTALLVGVIARRLGYPGAARLGYLLAAVGITGEALFASTLVGIAVTSLVFVTGVAITIPAMITLFGETAAPNRAGGMALTGLVLFIGASIGPVVASVGWSFPALMLVLATLLVCAAGFLTAFARVTSRAAA</sequence>
<evidence type="ECO:0000256" key="4">
    <source>
        <dbReference type="ARBA" id="ARBA00022475"/>
    </source>
</evidence>
<evidence type="ECO:0000256" key="6">
    <source>
        <dbReference type="ARBA" id="ARBA00022989"/>
    </source>
</evidence>
<feature type="transmembrane region" description="Helical" evidence="8">
    <location>
        <begin position="225"/>
        <end position="246"/>
    </location>
</feature>
<protein>
    <submittedName>
        <fullName evidence="10">Putative MFS family arabinose efflux permease</fullName>
    </submittedName>
</protein>
<evidence type="ECO:0000256" key="1">
    <source>
        <dbReference type="ARBA" id="ARBA00004651"/>
    </source>
</evidence>
<dbReference type="EMBL" id="QTUC01000001">
    <property type="protein sequence ID" value="REF36238.1"/>
    <property type="molecule type" value="Genomic_DNA"/>
</dbReference>
<dbReference type="Pfam" id="PF07690">
    <property type="entry name" value="MFS_1"/>
    <property type="match status" value="1"/>
</dbReference>
<dbReference type="AlphaFoldDB" id="A0A3D9V3E2"/>
<feature type="transmembrane region" description="Helical" evidence="8">
    <location>
        <begin position="261"/>
        <end position="280"/>
    </location>
</feature>
<feature type="transmembrane region" description="Helical" evidence="8">
    <location>
        <begin position="292"/>
        <end position="312"/>
    </location>
</feature>
<comment type="similarity">
    <text evidence="2">Belongs to the major facilitator superfamily.</text>
</comment>
<comment type="subcellular location">
    <subcellularLocation>
        <location evidence="1">Cell membrane</location>
        <topology evidence="1">Multi-pass membrane protein</topology>
    </subcellularLocation>
</comment>
<keyword evidence="4" id="KW-1003">Cell membrane</keyword>
<feature type="transmembrane region" description="Helical" evidence="8">
    <location>
        <begin position="89"/>
        <end position="108"/>
    </location>
</feature>
<dbReference type="PROSITE" id="PS50850">
    <property type="entry name" value="MFS"/>
    <property type="match status" value="1"/>
</dbReference>
<evidence type="ECO:0000256" key="8">
    <source>
        <dbReference type="SAM" id="Phobius"/>
    </source>
</evidence>
<evidence type="ECO:0000313" key="11">
    <source>
        <dbReference type="Proteomes" id="UP000256485"/>
    </source>
</evidence>
<evidence type="ECO:0000313" key="10">
    <source>
        <dbReference type="EMBL" id="REF36238.1"/>
    </source>
</evidence>
<dbReference type="InterPro" id="IPR036259">
    <property type="entry name" value="MFS_trans_sf"/>
</dbReference>
<dbReference type="GO" id="GO:0005886">
    <property type="term" value="C:plasma membrane"/>
    <property type="evidence" value="ECO:0007669"/>
    <property type="project" value="UniProtKB-SubCell"/>
</dbReference>
<feature type="transmembrane region" description="Helical" evidence="8">
    <location>
        <begin position="175"/>
        <end position="196"/>
    </location>
</feature>
<evidence type="ECO:0000256" key="3">
    <source>
        <dbReference type="ARBA" id="ARBA00022448"/>
    </source>
</evidence>
<keyword evidence="5 8" id="KW-0812">Transmembrane</keyword>
<proteinExistence type="inferred from homology"/>
<evidence type="ECO:0000259" key="9">
    <source>
        <dbReference type="PROSITE" id="PS50850"/>
    </source>
</evidence>
<evidence type="ECO:0000256" key="5">
    <source>
        <dbReference type="ARBA" id="ARBA00022692"/>
    </source>
</evidence>
<dbReference type="Proteomes" id="UP000256485">
    <property type="component" value="Unassembled WGS sequence"/>
</dbReference>
<keyword evidence="11" id="KW-1185">Reference proteome</keyword>
<feature type="transmembrane region" description="Helical" evidence="8">
    <location>
        <begin position="318"/>
        <end position="336"/>
    </location>
</feature>
<dbReference type="InterPro" id="IPR020846">
    <property type="entry name" value="MFS_dom"/>
</dbReference>
<name>A0A3D9V3E2_THECX</name>
<dbReference type="InterPro" id="IPR011701">
    <property type="entry name" value="MFS"/>
</dbReference>